<feature type="region of interest" description="Disordered" evidence="1">
    <location>
        <begin position="668"/>
        <end position="687"/>
    </location>
</feature>
<sequence>MEESSRVPQRKMRRKATDPPKELLVIPLLVHFENKKVTQEEKTSTDESREAEPLNNDKGYISNELQSQDKELADLTLEKEIPTSGADGKIKTLQMDIEWNLDPNPDDELPMSDAPSVSLLPPINRKKGPGHQSSMANLKAPGGSNSNTLGSKSQSLPTGIIRGSIPEELKECCKGGSVGSLIMSPNGEIVCLSLMGAARDTDIPIRFDFIAEEEEEDCLPSESAGQEEQWSGSQQDSEKDTTKTSPNLEEVQTTNGKPPSGESTRKNPENIPNSKAAAPSTVEDEHSNKQDPTIKEANRNKEKQSAPDLQMEQRSPPGKQEMTEDEEMALLQEITNTTKKEVVKEKVKKKSKVEKAQKPEKNQVKAPRKSNQGSATEGKAAFVVGQPKDKKVESKIHYPKSTGKVQRQQTIQETQEKVHEMPTGEENDSEKESEDSYIVSEHLNRSPSPTETKDLTPMSAGECQITSDSVTGTAHKVSGQVSGQDSEQTAPKATSSNLVVTNSTNEDEYALSETSEATSSSFRQKSTRVRELSEKAERRRLEVERKRKEREEQLRLEKEQQERMERMREELEEEQRRREEEIQMRKQREEEERQRQEQERVRRMQLEQQALERARLQQEEYRRKLQEIQKRKQQEELERIALERQRQQEKERLEAEERMRLLEMAADEREEYQRRKQEREEQARQEAERRRLMAEAEAKALMEEAKRQAQLLARQTAALEQQLQFNRGLMKESIGMDQTQGVSRPWVFSYFEFLELLGIPLPVEGEST</sequence>
<name>A0AAV3A6V5_PYXAD</name>
<feature type="compositionally biased region" description="Polar residues" evidence="1">
    <location>
        <begin position="403"/>
        <end position="413"/>
    </location>
</feature>
<feature type="compositionally biased region" description="Basic and acidic residues" evidence="1">
    <location>
        <begin position="671"/>
        <end position="687"/>
    </location>
</feature>
<reference evidence="2" key="1">
    <citation type="thesis" date="2020" institute="ProQuest LLC" country="789 East Eisenhower Parkway, Ann Arbor, MI, USA">
        <title>Comparative Genomics and Chromosome Evolution.</title>
        <authorList>
            <person name="Mudd A.B."/>
        </authorList>
    </citation>
    <scope>NUCLEOTIDE SEQUENCE</scope>
    <source>
        <strain evidence="2">1538</strain>
        <tissue evidence="2">Blood</tissue>
    </source>
</reference>
<dbReference type="Proteomes" id="UP001181693">
    <property type="component" value="Unassembled WGS sequence"/>
</dbReference>
<dbReference type="Pfam" id="PF15709">
    <property type="entry name" value="DUF4670"/>
    <property type="match status" value="1"/>
</dbReference>
<organism evidence="2 3">
    <name type="scientific">Pyxicephalus adspersus</name>
    <name type="common">African bullfrog</name>
    <dbReference type="NCBI Taxonomy" id="30357"/>
    <lineage>
        <taxon>Eukaryota</taxon>
        <taxon>Metazoa</taxon>
        <taxon>Chordata</taxon>
        <taxon>Craniata</taxon>
        <taxon>Vertebrata</taxon>
        <taxon>Euteleostomi</taxon>
        <taxon>Amphibia</taxon>
        <taxon>Batrachia</taxon>
        <taxon>Anura</taxon>
        <taxon>Neobatrachia</taxon>
        <taxon>Ranoidea</taxon>
        <taxon>Pyxicephalidae</taxon>
        <taxon>Pyxicephalinae</taxon>
        <taxon>Pyxicephalus</taxon>
    </lineage>
</organism>
<feature type="compositionally biased region" description="Acidic residues" evidence="1">
    <location>
        <begin position="423"/>
        <end position="435"/>
    </location>
</feature>
<feature type="region of interest" description="Disordered" evidence="1">
    <location>
        <begin position="35"/>
        <end position="62"/>
    </location>
</feature>
<feature type="compositionally biased region" description="Basic and acidic residues" evidence="1">
    <location>
        <begin position="528"/>
        <end position="602"/>
    </location>
</feature>
<feature type="compositionally biased region" description="Polar residues" evidence="1">
    <location>
        <begin position="223"/>
        <end position="235"/>
    </location>
</feature>
<feature type="compositionally biased region" description="Basic and acidic residues" evidence="1">
    <location>
        <begin position="353"/>
        <end position="363"/>
    </location>
</feature>
<feature type="compositionally biased region" description="Polar residues" evidence="1">
    <location>
        <begin position="479"/>
        <end position="504"/>
    </location>
</feature>
<feature type="compositionally biased region" description="Basic and acidic residues" evidence="1">
    <location>
        <begin position="283"/>
        <end position="305"/>
    </location>
</feature>
<feature type="compositionally biased region" description="Polar residues" evidence="1">
    <location>
        <begin position="143"/>
        <end position="157"/>
    </location>
</feature>
<evidence type="ECO:0000256" key="1">
    <source>
        <dbReference type="SAM" id="MobiDB-lite"/>
    </source>
</evidence>
<keyword evidence="3" id="KW-1185">Reference proteome</keyword>
<feature type="compositionally biased region" description="Basic and acidic residues" evidence="1">
    <location>
        <begin position="387"/>
        <end position="396"/>
    </location>
</feature>
<protein>
    <submittedName>
        <fullName evidence="2">Uncharacterized protein</fullName>
    </submittedName>
</protein>
<dbReference type="AlphaFoldDB" id="A0AAV3A6V5"/>
<dbReference type="PANTHER" id="PTHR21937:SF5">
    <property type="entry name" value="GENE 973-RELATED"/>
    <property type="match status" value="1"/>
</dbReference>
<evidence type="ECO:0000313" key="2">
    <source>
        <dbReference type="EMBL" id="DBA20072.1"/>
    </source>
</evidence>
<accession>A0AAV3A6V5</accession>
<feature type="region of interest" description="Disordered" evidence="1">
    <location>
        <begin position="214"/>
        <end position="602"/>
    </location>
</feature>
<dbReference type="EMBL" id="DYDO01000008">
    <property type="protein sequence ID" value="DBA20072.1"/>
    <property type="molecule type" value="Genomic_DNA"/>
</dbReference>
<feature type="compositionally biased region" description="Basic and acidic residues" evidence="1">
    <location>
        <begin position="35"/>
        <end position="52"/>
    </location>
</feature>
<evidence type="ECO:0000313" key="3">
    <source>
        <dbReference type="Proteomes" id="UP001181693"/>
    </source>
</evidence>
<feature type="compositionally biased region" description="Low complexity" evidence="1">
    <location>
        <begin position="511"/>
        <end position="521"/>
    </location>
</feature>
<feature type="region of interest" description="Disordered" evidence="1">
    <location>
        <begin position="1"/>
        <end position="20"/>
    </location>
</feature>
<dbReference type="PANTHER" id="PTHR21937">
    <property type="entry name" value="CCDC66 DOMAIN-CONTAINING PROTEIN"/>
    <property type="match status" value="1"/>
</dbReference>
<gene>
    <name evidence="2" type="ORF">GDO54_015812</name>
</gene>
<proteinExistence type="predicted"/>
<feature type="region of interest" description="Disordered" evidence="1">
    <location>
        <begin position="123"/>
        <end position="159"/>
    </location>
</feature>
<feature type="compositionally biased region" description="Polar residues" evidence="1">
    <location>
        <begin position="243"/>
        <end position="257"/>
    </location>
</feature>
<dbReference type="InterPro" id="IPR031440">
    <property type="entry name" value="DUF4670"/>
</dbReference>
<comment type="caution">
    <text evidence="2">The sequence shown here is derived from an EMBL/GenBank/DDBJ whole genome shotgun (WGS) entry which is preliminary data.</text>
</comment>